<dbReference type="RefSeq" id="WP_076196484.1">
    <property type="nucleotide sequence ID" value="NZ_CP019236.1"/>
</dbReference>
<organism evidence="1 2">
    <name type="scientific">Rhodoferax koreensis</name>
    <dbReference type="NCBI Taxonomy" id="1842727"/>
    <lineage>
        <taxon>Bacteria</taxon>
        <taxon>Pseudomonadati</taxon>
        <taxon>Pseudomonadota</taxon>
        <taxon>Betaproteobacteria</taxon>
        <taxon>Burkholderiales</taxon>
        <taxon>Comamonadaceae</taxon>
        <taxon>Rhodoferax</taxon>
    </lineage>
</organism>
<dbReference type="EMBL" id="CP019236">
    <property type="protein sequence ID" value="APW36270.1"/>
    <property type="molecule type" value="Genomic_DNA"/>
</dbReference>
<reference evidence="1 2" key="1">
    <citation type="submission" date="2017-01" db="EMBL/GenBank/DDBJ databases">
        <authorList>
            <person name="Mah S.A."/>
            <person name="Swanson W.J."/>
            <person name="Moy G.W."/>
            <person name="Vacquier V.D."/>
        </authorList>
    </citation>
    <scope>NUCLEOTIDE SEQUENCE [LARGE SCALE GENOMIC DNA]</scope>
    <source>
        <strain evidence="1 2">DCY110</strain>
    </source>
</reference>
<dbReference type="STRING" id="1842727.RD110_02795"/>
<proteinExistence type="predicted"/>
<dbReference type="Proteomes" id="UP000186609">
    <property type="component" value="Chromosome"/>
</dbReference>
<evidence type="ECO:0008006" key="3">
    <source>
        <dbReference type="Google" id="ProtNLM"/>
    </source>
</evidence>
<accession>A0A1P8JRA1</accession>
<name>A0A1P8JRA1_9BURK</name>
<dbReference type="OrthoDB" id="164619at2"/>
<dbReference type="KEGG" id="rhy:RD110_02795"/>
<dbReference type="AlphaFoldDB" id="A0A1P8JRA1"/>
<sequence length="65" mass="6828">MDQLIALVARRAGLTPAQAHAAVLAVLDFLTAGLPSPVVGRIHELLRSTAPPVPGQNRRKDDPAP</sequence>
<protein>
    <recommendedName>
        <fullName evidence="3">ANTAR domain-containing protein</fullName>
    </recommendedName>
</protein>
<evidence type="ECO:0000313" key="1">
    <source>
        <dbReference type="EMBL" id="APW36270.1"/>
    </source>
</evidence>
<evidence type="ECO:0000313" key="2">
    <source>
        <dbReference type="Proteomes" id="UP000186609"/>
    </source>
</evidence>
<gene>
    <name evidence="1" type="ORF">RD110_02795</name>
</gene>
<keyword evidence="2" id="KW-1185">Reference proteome</keyword>